<dbReference type="EMBL" id="DS572705">
    <property type="protein sequence ID" value="EGY14766.1"/>
    <property type="molecule type" value="Genomic_DNA"/>
</dbReference>
<dbReference type="OrthoDB" id="5865767at2759"/>
<feature type="compositionally biased region" description="Pro residues" evidence="1">
    <location>
        <begin position="62"/>
        <end position="77"/>
    </location>
</feature>
<feature type="region of interest" description="Disordered" evidence="1">
    <location>
        <begin position="15"/>
        <end position="100"/>
    </location>
</feature>
<feature type="region of interest" description="Disordered" evidence="1">
    <location>
        <begin position="294"/>
        <end position="371"/>
    </location>
</feature>
<proteinExistence type="predicted"/>
<evidence type="ECO:0000313" key="3">
    <source>
        <dbReference type="Proteomes" id="UP000001611"/>
    </source>
</evidence>
<dbReference type="SUPFAM" id="SSF50729">
    <property type="entry name" value="PH domain-like"/>
    <property type="match status" value="1"/>
</dbReference>
<accession>G2X6Z8</accession>
<dbReference type="RefSeq" id="XP_009653622.1">
    <property type="nucleotide sequence ID" value="XM_009655327.1"/>
</dbReference>
<dbReference type="OMA" id="AGQGMIQ"/>
<dbReference type="KEGG" id="vda:VDAG_05930"/>
<evidence type="ECO:0000256" key="1">
    <source>
        <dbReference type="SAM" id="MobiDB-lite"/>
    </source>
</evidence>
<feature type="compositionally biased region" description="Basic and acidic residues" evidence="1">
    <location>
        <begin position="37"/>
        <end position="48"/>
    </location>
</feature>
<dbReference type="PANTHER" id="PTHR37283">
    <property type="entry name" value="PH DOMAIN-CONTAINING PROTEIN YHR131C"/>
    <property type="match status" value="1"/>
</dbReference>
<dbReference type="Gene3D" id="2.30.29.30">
    <property type="entry name" value="Pleckstrin-homology domain (PH domain)/Phosphotyrosine-binding domain (PTB)"/>
    <property type="match status" value="1"/>
</dbReference>
<keyword evidence="3" id="KW-1185">Reference proteome</keyword>
<dbReference type="PANTHER" id="PTHR37283:SF1">
    <property type="entry name" value="PH DOMAIN-CONTAINING PROTEIN YHR131C"/>
    <property type="match status" value="1"/>
</dbReference>
<dbReference type="HOGENOM" id="CLU_028348_0_0_1"/>
<dbReference type="AlphaFoldDB" id="G2X6Z8"/>
<protein>
    <recommendedName>
        <fullName evidence="4">PH domain-containing protein</fullName>
    </recommendedName>
</protein>
<reference evidence="2 3" key="1">
    <citation type="submission" date="2008-03" db="EMBL/GenBank/DDBJ databases">
        <title>The Genome Sequence of Verticillium dahliae VdLs.17.</title>
        <authorList>
            <consortium name="The Broad Institute Genome Sequencing Platform"/>
            <person name="Ma L.-J.J."/>
            <person name="Klosterman S.J."/>
            <person name="Subbarao K."/>
            <person name="Dobinson K."/>
            <person name="Veronese P."/>
            <person name="Kang S."/>
            <person name="Gold S.E."/>
            <person name="Young S."/>
            <person name="Jaffe D."/>
            <person name="Gnerre S."/>
            <person name="Berlin A."/>
            <person name="Heiman D."/>
            <person name="Hepburn T."/>
            <person name="Sykes S."/>
            <person name="Alvarado L."/>
            <person name="Kodira C.D."/>
            <person name="Lander E."/>
            <person name="Galagan J."/>
            <person name="Nusbaum C."/>
            <person name="Birren B."/>
        </authorList>
    </citation>
    <scope>NUCLEOTIDE SEQUENCE [LARGE SCALE GENOMIC DNA]</scope>
    <source>
        <strain evidence="3">VdLs.17 / ATCC MYA-4575 / FGSC 10137</strain>
    </source>
</reference>
<name>G2X6Z8_VERDV</name>
<evidence type="ECO:0000313" key="2">
    <source>
        <dbReference type="EMBL" id="EGY14766.1"/>
    </source>
</evidence>
<gene>
    <name evidence="2" type="ORF">VDAG_05930</name>
</gene>
<dbReference type="eggNOG" id="ENOG502QUAB">
    <property type="taxonomic scope" value="Eukaryota"/>
</dbReference>
<organism evidence="2 3">
    <name type="scientific">Verticillium dahliae (strain VdLs.17 / ATCC MYA-4575 / FGSC 10137)</name>
    <name type="common">Verticillium wilt</name>
    <dbReference type="NCBI Taxonomy" id="498257"/>
    <lineage>
        <taxon>Eukaryota</taxon>
        <taxon>Fungi</taxon>
        <taxon>Dikarya</taxon>
        <taxon>Ascomycota</taxon>
        <taxon>Pezizomycotina</taxon>
        <taxon>Sordariomycetes</taxon>
        <taxon>Hypocreomycetidae</taxon>
        <taxon>Glomerellales</taxon>
        <taxon>Plectosphaerellaceae</taxon>
        <taxon>Verticillium</taxon>
    </lineage>
</organism>
<feature type="compositionally biased region" description="Polar residues" evidence="1">
    <location>
        <begin position="329"/>
        <end position="340"/>
    </location>
</feature>
<sequence length="371" mass="41188">MSSRFAAGGEGFWTAASRSISSSSSSTSTPSSTTSTARHDAYGRRLSVEEDLFYQQLMTADPRPPSEPPPPYRPQAPRPASSLFSATDDRRQQPQQRQTHIELPPEYHTDIDLAAVWELKMELEDAVDRADDRTWHTVIVELRGTSLKLYSVKKEWTQWGWGAAREWASSNQSPDNPPWARRATLLRTYHLQHADIGIAADYKKRRNVIRLRLETDQLLLSCLESATFVRWLDAFFAAMAIAAPLDEREYPADQSVPRSQRTRWLQAQRRGLALAPRAYSPSITSSLSLSSHLDMDADPYPSPEMSDGTQGMAGQGLAQGQGSSEGSTPALSRRSTTGSASFRRLVAAAGGGEVDGKWAPPRETWDPPEEE</sequence>
<dbReference type="STRING" id="498257.G2X6Z8"/>
<feature type="compositionally biased region" description="Low complexity" evidence="1">
    <location>
        <begin position="15"/>
        <end position="36"/>
    </location>
</feature>
<dbReference type="InParanoid" id="G2X6Z8"/>
<dbReference type="InterPro" id="IPR011993">
    <property type="entry name" value="PH-like_dom_sf"/>
</dbReference>
<dbReference type="GeneID" id="20707393"/>
<dbReference type="Proteomes" id="UP000001611">
    <property type="component" value="Chromosome 4"/>
</dbReference>
<evidence type="ECO:0008006" key="4">
    <source>
        <dbReference type="Google" id="ProtNLM"/>
    </source>
</evidence>